<protein>
    <submittedName>
        <fullName evidence="3">Putative PTS IIA-like nitrogen-regulatory protein PtsN</fullName>
    </submittedName>
</protein>
<dbReference type="AlphaFoldDB" id="A0A0H2XSP0"/>
<dbReference type="Gene3D" id="3.40.930.10">
    <property type="entry name" value="Mannitol-specific EII, Chain A"/>
    <property type="match status" value="1"/>
</dbReference>
<dbReference type="InterPro" id="IPR051541">
    <property type="entry name" value="PTS_SugarTrans_NitroReg"/>
</dbReference>
<feature type="compositionally biased region" description="Low complexity" evidence="1">
    <location>
        <begin position="14"/>
        <end position="26"/>
    </location>
</feature>
<proteinExistence type="predicted"/>
<name>A0A0H2XSP0_BURO1</name>
<dbReference type="PANTHER" id="PTHR47738">
    <property type="entry name" value="PTS SYSTEM FRUCTOSE-LIKE EIIA COMPONENT-RELATED"/>
    <property type="match status" value="1"/>
</dbReference>
<dbReference type="GO" id="GO:0030295">
    <property type="term" value="F:protein kinase activator activity"/>
    <property type="evidence" value="ECO:0007669"/>
    <property type="project" value="TreeGrafter"/>
</dbReference>
<organism evidence="3">
    <name type="scientific">Burkholderia orbicola (strain AU 1054)</name>
    <dbReference type="NCBI Taxonomy" id="331271"/>
    <lineage>
        <taxon>Bacteria</taxon>
        <taxon>Pseudomonadati</taxon>
        <taxon>Pseudomonadota</taxon>
        <taxon>Betaproteobacteria</taxon>
        <taxon>Burkholderiales</taxon>
        <taxon>Burkholderiaceae</taxon>
        <taxon>Burkholderia</taxon>
        <taxon>Burkholderia cepacia complex</taxon>
        <taxon>Burkholderia orbicola</taxon>
    </lineage>
</organism>
<dbReference type="PROSITE" id="PS00372">
    <property type="entry name" value="PTS_EIIA_TYPE_2_HIS"/>
    <property type="match status" value="1"/>
</dbReference>
<gene>
    <name evidence="3" type="ordered locus">Bcen_2179</name>
</gene>
<dbReference type="PROSITE" id="PS51094">
    <property type="entry name" value="PTS_EIIA_TYPE_2"/>
    <property type="match status" value="1"/>
</dbReference>
<dbReference type="HOGENOM" id="CLU_072531_5_2_4"/>
<dbReference type="InterPro" id="IPR016152">
    <property type="entry name" value="PTrfase/Anion_transptr"/>
</dbReference>
<feature type="domain" description="PTS EIIA type-2" evidence="2">
    <location>
        <begin position="34"/>
        <end position="177"/>
    </location>
</feature>
<evidence type="ECO:0000313" key="3">
    <source>
        <dbReference type="EMBL" id="ABF77080.1"/>
    </source>
</evidence>
<sequence length="179" mass="19714">MPHALISPNMENQSAAARRPQAAQSPANMNRLAKILPIENVVIDLSVTSKKRVFEQAGLMFENQNGIGRSTVTDNLFARERLGSTGLGEGVAIPHGRIKGLKHPLAAFVRLADAIPFEAPDGQPVGLLIFLLVPEQATQQHLEILSEIAQLLSDRDARERLHNETDIAELHRLLTQWQP</sequence>
<reference evidence="3" key="1">
    <citation type="submission" date="2006-05" db="EMBL/GenBank/DDBJ databases">
        <title>Complete sequence of chromosome 1 of Burkholderia cenocepacia AU 1054.</title>
        <authorList>
            <consortium name="US DOE Joint Genome Institute"/>
            <person name="Copeland A."/>
            <person name="Lucas S."/>
            <person name="Lapidus A."/>
            <person name="Barry K."/>
            <person name="Detter J.C."/>
            <person name="Glavina del Rio T."/>
            <person name="Hammon N."/>
            <person name="Israni S."/>
            <person name="Dalin E."/>
            <person name="Tice H."/>
            <person name="Pitluck S."/>
            <person name="Chain P."/>
            <person name="Malfatti S."/>
            <person name="Shin M."/>
            <person name="Vergez L."/>
            <person name="Schmutz J."/>
            <person name="Larimer F."/>
            <person name="Land M."/>
            <person name="Hauser L."/>
            <person name="Kyrpides N."/>
            <person name="Lykidis A."/>
            <person name="LiPuma J.J."/>
            <person name="Konstantinidis K."/>
            <person name="Tiedje J.M."/>
            <person name="Richardson P."/>
        </authorList>
    </citation>
    <scope>NUCLEOTIDE SEQUENCE [LARGE SCALE GENOMIC DNA]</scope>
    <source>
        <strain evidence="3">AU 1054</strain>
    </source>
</reference>
<dbReference type="EMBL" id="CP000378">
    <property type="protein sequence ID" value="ABF77080.1"/>
    <property type="molecule type" value="Genomic_DNA"/>
</dbReference>
<dbReference type="SUPFAM" id="SSF55804">
    <property type="entry name" value="Phoshotransferase/anion transport protein"/>
    <property type="match status" value="1"/>
</dbReference>
<dbReference type="Pfam" id="PF00359">
    <property type="entry name" value="PTS_EIIA_2"/>
    <property type="match status" value="1"/>
</dbReference>
<evidence type="ECO:0000256" key="1">
    <source>
        <dbReference type="SAM" id="MobiDB-lite"/>
    </source>
</evidence>
<dbReference type="CDD" id="cd00211">
    <property type="entry name" value="PTS_IIA_fru"/>
    <property type="match status" value="1"/>
</dbReference>
<dbReference type="InterPro" id="IPR002178">
    <property type="entry name" value="PTS_EIIA_type-2_dom"/>
</dbReference>
<accession>A0A0H2XSP0</accession>
<feature type="region of interest" description="Disordered" evidence="1">
    <location>
        <begin position="1"/>
        <end position="26"/>
    </location>
</feature>
<dbReference type="PANTHER" id="PTHR47738:SF1">
    <property type="entry name" value="NITROGEN REGULATORY PROTEIN"/>
    <property type="match status" value="1"/>
</dbReference>
<evidence type="ECO:0000259" key="2">
    <source>
        <dbReference type="PROSITE" id="PS51094"/>
    </source>
</evidence>